<dbReference type="AlphaFoldDB" id="A0A0N5ARR3"/>
<dbReference type="GO" id="GO:0018996">
    <property type="term" value="P:molting cycle, collagen and cuticulin-based cuticle"/>
    <property type="evidence" value="ECO:0007669"/>
    <property type="project" value="TreeGrafter"/>
</dbReference>
<feature type="transmembrane region" description="Helical" evidence="8">
    <location>
        <begin position="737"/>
        <end position="758"/>
    </location>
</feature>
<keyword evidence="4 8" id="KW-0812">Transmembrane</keyword>
<evidence type="ECO:0000256" key="4">
    <source>
        <dbReference type="ARBA" id="ARBA00022692"/>
    </source>
</evidence>
<evidence type="ECO:0000256" key="7">
    <source>
        <dbReference type="ARBA" id="ARBA00023180"/>
    </source>
</evidence>
<evidence type="ECO:0000256" key="2">
    <source>
        <dbReference type="ARBA" id="ARBA00005585"/>
    </source>
</evidence>
<dbReference type="InterPro" id="IPR000731">
    <property type="entry name" value="SSD"/>
</dbReference>
<feature type="domain" description="SSD" evidence="9">
    <location>
        <begin position="293"/>
        <end position="460"/>
    </location>
</feature>
<evidence type="ECO:0000256" key="6">
    <source>
        <dbReference type="ARBA" id="ARBA00023136"/>
    </source>
</evidence>
<dbReference type="GO" id="GO:0030659">
    <property type="term" value="C:cytoplasmic vesicle membrane"/>
    <property type="evidence" value="ECO:0007669"/>
    <property type="project" value="TreeGrafter"/>
</dbReference>
<evidence type="ECO:0000256" key="3">
    <source>
        <dbReference type="ARBA" id="ARBA00022475"/>
    </source>
</evidence>
<feature type="transmembrane region" description="Helical" evidence="8">
    <location>
        <begin position="764"/>
        <end position="787"/>
    </location>
</feature>
<comment type="subcellular location">
    <subcellularLocation>
        <location evidence="1">Cell membrane</location>
        <topology evidence="1">Multi-pass membrane protein</topology>
    </subcellularLocation>
</comment>
<accession>A0A0N5ARR3</accession>
<dbReference type="Gene3D" id="1.20.1640.10">
    <property type="entry name" value="Multidrug efflux transporter AcrB transmembrane domain"/>
    <property type="match status" value="2"/>
</dbReference>
<keyword evidence="6 8" id="KW-0472">Membrane</keyword>
<dbReference type="SUPFAM" id="SSF82866">
    <property type="entry name" value="Multidrug efflux transporter AcrB transmembrane domain"/>
    <property type="match status" value="2"/>
</dbReference>
<dbReference type="Proteomes" id="UP000046393">
    <property type="component" value="Unplaced"/>
</dbReference>
<sequence>MDIEMLIFHVLINVVCIARIVSLEAIKQSIIYKEISVEACDSEAEENAKKSVLFQICTALTILCSLKLAITEPSDNIRTGYTPRSARAFDELNVFKEFNDGQDPLVVFVFITARDGGSLLRLDHLNATLEIVDHIDENIAVKNLSYQDICDNFCMANEPIRQFRNGLLIHQEGRFDDNDFLNLSYPIMRFFGRDLDLSSCFFGVTTVDSNSTNSTGALINRTLATNIASLKLILLQFRAKKPESWGHADWVQWERSIYQYIINEYNGTLLKPYTASLIYTQDEVVRAGMALHPYLVVGFIVMISFSLITVYIGAIYNNQWTVHKISYAIFACICPLMATATALGLLLTLGLRFGSILAVTPFLVLAIGVDDAYLMINSWNIKALKRRSTSVEEHRRERITEVLVDIGPSITITSLTNMLAFGIGTMSPTPEIQLLCIANTVALFFDWVYTITIYAAIMCIHFKHEIKSEIRSMPTTVNKTCRKAVQYFLDSYCEWLSSGFTSFVIILLLCVYWFISIKAALTAHAGLTPDKLFLSNSPMLEVNKIVDEYTKRSYSFVTVYITKCGNMSDPMRVSRMKDLVSELEGLPETNGPLFTKFWIRDYESFLEAIKEDVDDTNVMPYSAESIKQFVSWPEYSHWGGFMKFNESSHLLSQFFFTTVYHGRDQSEWNTRLHMLKSWRAIVDRYKDIGASVYEDDSMFVDQIESLVPTTIQTSIMTLACMAVVCCIFMSNVLTVTIAVTSILSICLGVFGLITLWGIDIDPISVATLIMSIGLSVDFPAHLTFHFYRTGLSTSIKSSKDRLMDTLSFIGFPLLQCSMSTILLVCSLLFVSSYMTEVFSKTIVLVITLGTIHALIAVPAILCLLSNIYRFFNSCCLRKTAVGDAFRDLEKQTR</sequence>
<keyword evidence="3" id="KW-1003">Cell membrane</keyword>
<dbReference type="GO" id="GO:0006897">
    <property type="term" value="P:endocytosis"/>
    <property type="evidence" value="ECO:0007669"/>
    <property type="project" value="TreeGrafter"/>
</dbReference>
<comment type="similarity">
    <text evidence="2">Belongs to the patched family.</text>
</comment>
<evidence type="ECO:0000256" key="1">
    <source>
        <dbReference type="ARBA" id="ARBA00004651"/>
    </source>
</evidence>
<evidence type="ECO:0000256" key="5">
    <source>
        <dbReference type="ARBA" id="ARBA00022989"/>
    </source>
</evidence>
<dbReference type="Pfam" id="PF02460">
    <property type="entry name" value="Patched"/>
    <property type="match status" value="1"/>
</dbReference>
<feature type="transmembrane region" description="Helical" evidence="8">
    <location>
        <begin position="492"/>
        <end position="515"/>
    </location>
</feature>
<dbReference type="InterPro" id="IPR051697">
    <property type="entry name" value="Patched_domain-protein"/>
</dbReference>
<reference evidence="11" key="1">
    <citation type="submission" date="2017-02" db="UniProtKB">
        <authorList>
            <consortium name="WormBaseParasite"/>
        </authorList>
    </citation>
    <scope>IDENTIFICATION</scope>
</reference>
<feature type="transmembrane region" description="Helical" evidence="8">
    <location>
        <begin position="711"/>
        <end position="730"/>
    </location>
</feature>
<feature type="transmembrane region" description="Helical" evidence="8">
    <location>
        <begin position="842"/>
        <end position="868"/>
    </location>
</feature>
<keyword evidence="7" id="KW-0325">Glycoprotein</keyword>
<organism evidence="10 11">
    <name type="scientific">Syphacia muris</name>
    <dbReference type="NCBI Taxonomy" id="451379"/>
    <lineage>
        <taxon>Eukaryota</taxon>
        <taxon>Metazoa</taxon>
        <taxon>Ecdysozoa</taxon>
        <taxon>Nematoda</taxon>
        <taxon>Chromadorea</taxon>
        <taxon>Rhabditida</taxon>
        <taxon>Spirurina</taxon>
        <taxon>Oxyuridomorpha</taxon>
        <taxon>Oxyuroidea</taxon>
        <taxon>Oxyuridae</taxon>
        <taxon>Syphacia</taxon>
    </lineage>
</organism>
<feature type="transmembrane region" description="Helical" evidence="8">
    <location>
        <begin position="356"/>
        <end position="381"/>
    </location>
</feature>
<evidence type="ECO:0000256" key="8">
    <source>
        <dbReference type="SAM" id="Phobius"/>
    </source>
</evidence>
<evidence type="ECO:0000313" key="11">
    <source>
        <dbReference type="WBParaSite" id="SMUV_0000745601-mRNA-1"/>
    </source>
</evidence>
<evidence type="ECO:0000313" key="10">
    <source>
        <dbReference type="Proteomes" id="UP000046393"/>
    </source>
</evidence>
<protein>
    <submittedName>
        <fullName evidence="11">SSD domain-containing protein</fullName>
    </submittedName>
</protein>
<feature type="transmembrane region" description="Helical" evidence="8">
    <location>
        <begin position="294"/>
        <end position="316"/>
    </location>
</feature>
<dbReference type="GO" id="GO:0005886">
    <property type="term" value="C:plasma membrane"/>
    <property type="evidence" value="ECO:0007669"/>
    <property type="project" value="UniProtKB-SubCell"/>
</dbReference>
<name>A0A0N5ARR3_9BILA</name>
<dbReference type="PANTHER" id="PTHR10796:SF95">
    <property type="entry name" value="SSD DOMAIN-CONTAINING PROTEIN"/>
    <property type="match status" value="1"/>
</dbReference>
<dbReference type="FunFam" id="1.20.1640.10:FF:000013">
    <property type="entry name" value="PaTched Related family"/>
    <property type="match status" value="1"/>
</dbReference>
<dbReference type="PROSITE" id="PS50156">
    <property type="entry name" value="SSD"/>
    <property type="match status" value="1"/>
</dbReference>
<feature type="transmembrane region" description="Helical" evidence="8">
    <location>
        <begin position="432"/>
        <end position="457"/>
    </location>
</feature>
<feature type="transmembrane region" description="Helical" evidence="8">
    <location>
        <begin position="808"/>
        <end position="830"/>
    </location>
</feature>
<evidence type="ECO:0000259" key="9">
    <source>
        <dbReference type="PROSITE" id="PS50156"/>
    </source>
</evidence>
<keyword evidence="10" id="KW-1185">Reference proteome</keyword>
<feature type="transmembrane region" description="Helical" evidence="8">
    <location>
        <begin position="402"/>
        <end position="426"/>
    </location>
</feature>
<keyword evidence="5 8" id="KW-1133">Transmembrane helix</keyword>
<proteinExistence type="inferred from homology"/>
<dbReference type="WBParaSite" id="SMUV_0000745601-mRNA-1">
    <property type="protein sequence ID" value="SMUV_0000745601-mRNA-1"/>
    <property type="gene ID" value="SMUV_0000745601"/>
</dbReference>
<dbReference type="PANTHER" id="PTHR10796">
    <property type="entry name" value="PATCHED-RELATED"/>
    <property type="match status" value="1"/>
</dbReference>
<dbReference type="InterPro" id="IPR003392">
    <property type="entry name" value="PTHD_SSD"/>
</dbReference>
<feature type="transmembrane region" description="Helical" evidence="8">
    <location>
        <begin position="328"/>
        <end position="350"/>
    </location>
</feature>